<dbReference type="InterPro" id="IPR051055">
    <property type="entry name" value="PIF1_helicase"/>
</dbReference>
<comment type="catalytic activity">
    <reaction evidence="1">
        <text>ATP + H2O = ADP + phosphate + H(+)</text>
        <dbReference type="Rhea" id="RHEA:13065"/>
        <dbReference type="ChEBI" id="CHEBI:15377"/>
        <dbReference type="ChEBI" id="CHEBI:15378"/>
        <dbReference type="ChEBI" id="CHEBI:30616"/>
        <dbReference type="ChEBI" id="CHEBI:43474"/>
        <dbReference type="ChEBI" id="CHEBI:456216"/>
        <dbReference type="EC" id="5.6.2.3"/>
    </reaction>
</comment>
<feature type="domain" description="DNA helicase Pif1-like DEAD-box helicase" evidence="2">
    <location>
        <begin position="8"/>
        <end position="190"/>
    </location>
</feature>
<keyword evidence="1" id="KW-0067">ATP-binding</keyword>
<keyword evidence="1" id="KW-0347">Helicase</keyword>
<protein>
    <recommendedName>
        <fullName evidence="1">ATP-dependent DNA helicase</fullName>
        <ecNumber evidence="1">5.6.2.3</ecNumber>
    </recommendedName>
</protein>
<evidence type="ECO:0000313" key="4">
    <source>
        <dbReference type="Proteomes" id="UP001164746"/>
    </source>
</evidence>
<keyword evidence="1" id="KW-0234">DNA repair</keyword>
<gene>
    <name evidence="3" type="ORF">MAR_035208</name>
</gene>
<dbReference type="PANTHER" id="PTHR47642:SF5">
    <property type="entry name" value="ATP-DEPENDENT DNA HELICASE"/>
    <property type="match status" value="1"/>
</dbReference>
<keyword evidence="1" id="KW-0378">Hydrolase</keyword>
<sequence length="448" mass="50177">MNEEQNRACTFVKDGHNVYIGGCAGTGKSFLVTEIVSWAMSTNRQAALTCTTGVACCLYPQMYHPMTVHKWSGLGDGRLTAQQLNRLIDASDDHYVAAAERMKNVDILIIDEISMLSKCMFDKLEAVMRHVRGSSQVFGGAQLVVVGDFLQLPPVRNSRYNDPGEFSFQSEVFPLHRIFLSQVMRQKDEQLIKVVHNLAIGQVDQETTAYVKHLSRPLTLAGRETTRLFSVNILADIYNRDCLMRVNGDVYQFEAIDEGEERHLNTLTVMLLRNLSDQLVNGLCGTVVDVREGEVDVHFLTLGKTTTLTRMNFAVFDPASNRNLAVRNQVPLKLCYAITVHKAQGMTLDRAEVDCRQMFQSGQLAVAMGRVKSPDGLRVVNFTQDAVIPQPSLVLDFLNSQWIPAEVDRSCCHIRAVGFVFNPLNFPRCWQKLFSMASELTIAGLDFT</sequence>
<dbReference type="Proteomes" id="UP001164746">
    <property type="component" value="Chromosome 7"/>
</dbReference>
<dbReference type="InterPro" id="IPR027417">
    <property type="entry name" value="P-loop_NTPase"/>
</dbReference>
<proteinExistence type="inferred from homology"/>
<dbReference type="InterPro" id="IPR010285">
    <property type="entry name" value="DNA_helicase_pif1-like_DEAD"/>
</dbReference>
<keyword evidence="1" id="KW-0233">DNA recombination</keyword>
<dbReference type="CDD" id="cd18809">
    <property type="entry name" value="SF1_C_RecD"/>
    <property type="match status" value="1"/>
</dbReference>
<name>A0ABY7EJF9_MYAAR</name>
<evidence type="ECO:0000259" key="2">
    <source>
        <dbReference type="Pfam" id="PF05970"/>
    </source>
</evidence>
<evidence type="ECO:0000256" key="1">
    <source>
        <dbReference type="RuleBase" id="RU363044"/>
    </source>
</evidence>
<keyword evidence="4" id="KW-1185">Reference proteome</keyword>
<dbReference type="Gene3D" id="3.40.50.300">
    <property type="entry name" value="P-loop containing nucleotide triphosphate hydrolases"/>
    <property type="match status" value="1"/>
</dbReference>
<organism evidence="3 4">
    <name type="scientific">Mya arenaria</name>
    <name type="common">Soft-shell clam</name>
    <dbReference type="NCBI Taxonomy" id="6604"/>
    <lineage>
        <taxon>Eukaryota</taxon>
        <taxon>Metazoa</taxon>
        <taxon>Spiralia</taxon>
        <taxon>Lophotrochozoa</taxon>
        <taxon>Mollusca</taxon>
        <taxon>Bivalvia</taxon>
        <taxon>Autobranchia</taxon>
        <taxon>Heteroconchia</taxon>
        <taxon>Euheterodonta</taxon>
        <taxon>Imparidentia</taxon>
        <taxon>Neoheterodontei</taxon>
        <taxon>Myida</taxon>
        <taxon>Myoidea</taxon>
        <taxon>Myidae</taxon>
        <taxon>Mya</taxon>
    </lineage>
</organism>
<keyword evidence="1" id="KW-0227">DNA damage</keyword>
<dbReference type="Pfam" id="PF05970">
    <property type="entry name" value="PIF1"/>
    <property type="match status" value="1"/>
</dbReference>
<dbReference type="SUPFAM" id="SSF52540">
    <property type="entry name" value="P-loop containing nucleoside triphosphate hydrolases"/>
    <property type="match status" value="2"/>
</dbReference>
<comment type="cofactor">
    <cofactor evidence="1">
        <name>Mg(2+)</name>
        <dbReference type="ChEBI" id="CHEBI:18420"/>
    </cofactor>
</comment>
<evidence type="ECO:0000313" key="3">
    <source>
        <dbReference type="EMBL" id="WAR10132.1"/>
    </source>
</evidence>
<keyword evidence="1" id="KW-0547">Nucleotide-binding</keyword>
<reference evidence="3" key="1">
    <citation type="submission" date="2022-11" db="EMBL/GenBank/DDBJ databases">
        <title>Centuries of genome instability and evolution in soft-shell clam transmissible cancer (bioRxiv).</title>
        <authorList>
            <person name="Hart S.F.M."/>
            <person name="Yonemitsu M.A."/>
            <person name="Giersch R.M."/>
            <person name="Beal B.F."/>
            <person name="Arriagada G."/>
            <person name="Davis B.W."/>
            <person name="Ostrander E.A."/>
            <person name="Goff S.P."/>
            <person name="Metzger M.J."/>
        </authorList>
    </citation>
    <scope>NUCLEOTIDE SEQUENCE</scope>
    <source>
        <strain evidence="3">MELC-2E11</strain>
        <tissue evidence="3">Siphon/mantle</tissue>
    </source>
</reference>
<comment type="similarity">
    <text evidence="1">Belongs to the helicase family.</text>
</comment>
<dbReference type="EMBL" id="CP111018">
    <property type="protein sequence ID" value="WAR10132.1"/>
    <property type="molecule type" value="Genomic_DNA"/>
</dbReference>
<dbReference type="PANTHER" id="PTHR47642">
    <property type="entry name" value="ATP-DEPENDENT DNA HELICASE"/>
    <property type="match status" value="1"/>
</dbReference>
<dbReference type="EC" id="5.6.2.3" evidence="1"/>
<accession>A0ABY7EJF9</accession>